<dbReference type="InterPro" id="IPR003656">
    <property type="entry name" value="Znf_BED"/>
</dbReference>
<keyword evidence="4" id="KW-0862">Zinc</keyword>
<keyword evidence="6" id="KW-0804">Transcription</keyword>
<evidence type="ECO:0000313" key="10">
    <source>
        <dbReference type="Ensembl" id="ENSGMOP00000029479.1"/>
    </source>
</evidence>
<protein>
    <recommendedName>
        <fullName evidence="9">BED-type domain-containing protein</fullName>
    </recommendedName>
</protein>
<evidence type="ECO:0000313" key="11">
    <source>
        <dbReference type="Proteomes" id="UP000694546"/>
    </source>
</evidence>
<keyword evidence="7" id="KW-0539">Nucleus</keyword>
<dbReference type="OMA" id="VEWTLME"/>
<evidence type="ECO:0000256" key="4">
    <source>
        <dbReference type="ARBA" id="ARBA00022833"/>
    </source>
</evidence>
<name>A0A8C5FDW4_GADMO</name>
<comment type="subcellular location">
    <subcellularLocation>
        <location evidence="1">Nucleus</location>
    </subcellularLocation>
</comment>
<dbReference type="SUPFAM" id="SSF53098">
    <property type="entry name" value="Ribonuclease H-like"/>
    <property type="match status" value="1"/>
</dbReference>
<evidence type="ECO:0000256" key="3">
    <source>
        <dbReference type="ARBA" id="ARBA00022771"/>
    </source>
</evidence>
<dbReference type="InterPro" id="IPR012337">
    <property type="entry name" value="RNaseH-like_sf"/>
</dbReference>
<dbReference type="AlphaFoldDB" id="A0A8C5FDW4"/>
<dbReference type="InterPro" id="IPR036236">
    <property type="entry name" value="Znf_C2H2_sf"/>
</dbReference>
<dbReference type="PANTHER" id="PTHR46481">
    <property type="entry name" value="ZINC FINGER BED DOMAIN-CONTAINING PROTEIN 4"/>
    <property type="match status" value="1"/>
</dbReference>
<evidence type="ECO:0000256" key="2">
    <source>
        <dbReference type="ARBA" id="ARBA00022723"/>
    </source>
</evidence>
<evidence type="ECO:0000259" key="9">
    <source>
        <dbReference type="PROSITE" id="PS50808"/>
    </source>
</evidence>
<keyword evidence="2" id="KW-0479">Metal-binding</keyword>
<reference evidence="10" key="1">
    <citation type="submission" date="2025-08" db="UniProtKB">
        <authorList>
            <consortium name="Ensembl"/>
        </authorList>
    </citation>
    <scope>IDENTIFICATION</scope>
</reference>
<dbReference type="SUPFAM" id="SSF57667">
    <property type="entry name" value="beta-beta-alpha zinc fingers"/>
    <property type="match status" value="1"/>
</dbReference>
<keyword evidence="3 8" id="KW-0863">Zinc-finger</keyword>
<keyword evidence="11" id="KW-1185">Reference proteome</keyword>
<sequence>MAASTSTSAPEMDVDNDIYTPDNLKSNVWRHFGFSNIQGKITKKDKVTCRICRTKLSYHGTTSNLRAHLSTLHTGKLEVEGVKVGGLGPRQARIDTMLSPSRGLPYARQSKATDLLTRFICEDMRPINAIYGSGFQALIHELEPRFNIPCFRTISGNITKLYETTKDGIREMLCGEKLGLTTDGWSSLATESYVTVTAHFIDEDWEMRNVVLDMSELQTAHTAANVSACIDKVLQEFQVPRESVLAITTDNATNYVNAVERYLRITDIPCMAHTINLAARKGLSERSVATAVSRLKAAAQHFKHSPTDSYLLEAKQKLLGLKPVQLINDCATRWNSTYDMICRAADQQAPVAAVIMEKKLSRLELSSVEWTLMEKVKDVLQPFKVATQALSTEAYPTASAVLPLQYVLLKQLKPSIDDPAGVKQMKTMVSTDLKARYGPNKGAFLLLNTASYLDPRFDRLVHLDTYLAREIP</sequence>
<keyword evidence="5" id="KW-0805">Transcription regulation</keyword>
<dbReference type="Proteomes" id="UP000694546">
    <property type="component" value="Chromosome 9"/>
</dbReference>
<dbReference type="Gene3D" id="1.10.10.1070">
    <property type="entry name" value="Zinc finger, BED domain-containing"/>
    <property type="match status" value="1"/>
</dbReference>
<dbReference type="GO" id="GO:0009791">
    <property type="term" value="P:post-embryonic development"/>
    <property type="evidence" value="ECO:0007669"/>
    <property type="project" value="UniProtKB-ARBA"/>
</dbReference>
<dbReference type="PROSITE" id="PS50808">
    <property type="entry name" value="ZF_BED"/>
    <property type="match status" value="1"/>
</dbReference>
<dbReference type="GO" id="GO:0008270">
    <property type="term" value="F:zinc ion binding"/>
    <property type="evidence" value="ECO:0007669"/>
    <property type="project" value="UniProtKB-KW"/>
</dbReference>
<dbReference type="GeneTree" id="ENSGT00940000158431"/>
<evidence type="ECO:0000256" key="5">
    <source>
        <dbReference type="ARBA" id="ARBA00023015"/>
    </source>
</evidence>
<evidence type="ECO:0000256" key="8">
    <source>
        <dbReference type="PROSITE-ProRule" id="PRU00027"/>
    </source>
</evidence>
<dbReference type="GO" id="GO:0046983">
    <property type="term" value="F:protein dimerization activity"/>
    <property type="evidence" value="ECO:0007669"/>
    <property type="project" value="InterPro"/>
</dbReference>
<dbReference type="InterPro" id="IPR052035">
    <property type="entry name" value="ZnF_BED_domain_contain"/>
</dbReference>
<dbReference type="GO" id="GO:0005634">
    <property type="term" value="C:nucleus"/>
    <property type="evidence" value="ECO:0007669"/>
    <property type="project" value="UniProtKB-SubCell"/>
</dbReference>
<evidence type="ECO:0000256" key="6">
    <source>
        <dbReference type="ARBA" id="ARBA00023163"/>
    </source>
</evidence>
<dbReference type="GO" id="GO:0003677">
    <property type="term" value="F:DNA binding"/>
    <property type="evidence" value="ECO:0007669"/>
    <property type="project" value="UniProtKB-KW"/>
</dbReference>
<feature type="domain" description="BED-type" evidence="9">
    <location>
        <begin position="23"/>
        <end position="73"/>
    </location>
</feature>
<organism evidence="10 11">
    <name type="scientific">Gadus morhua</name>
    <name type="common">Atlantic cod</name>
    <dbReference type="NCBI Taxonomy" id="8049"/>
    <lineage>
        <taxon>Eukaryota</taxon>
        <taxon>Metazoa</taxon>
        <taxon>Chordata</taxon>
        <taxon>Craniata</taxon>
        <taxon>Vertebrata</taxon>
        <taxon>Euteleostomi</taxon>
        <taxon>Actinopterygii</taxon>
        <taxon>Neopterygii</taxon>
        <taxon>Teleostei</taxon>
        <taxon>Neoteleostei</taxon>
        <taxon>Acanthomorphata</taxon>
        <taxon>Zeiogadaria</taxon>
        <taxon>Gadariae</taxon>
        <taxon>Gadiformes</taxon>
        <taxon>Gadoidei</taxon>
        <taxon>Gadidae</taxon>
        <taxon>Gadus</taxon>
    </lineage>
</organism>
<evidence type="ECO:0000256" key="7">
    <source>
        <dbReference type="ARBA" id="ARBA00023242"/>
    </source>
</evidence>
<evidence type="ECO:0000256" key="1">
    <source>
        <dbReference type="ARBA" id="ARBA00004123"/>
    </source>
</evidence>
<dbReference type="Pfam" id="PF02892">
    <property type="entry name" value="zf-BED"/>
    <property type="match status" value="1"/>
</dbReference>
<proteinExistence type="predicted"/>
<dbReference type="SUPFAM" id="SSF140996">
    <property type="entry name" value="Hermes dimerisation domain"/>
    <property type="match status" value="1"/>
</dbReference>
<reference evidence="10" key="2">
    <citation type="submission" date="2025-09" db="UniProtKB">
        <authorList>
            <consortium name="Ensembl"/>
        </authorList>
    </citation>
    <scope>IDENTIFICATION</scope>
</reference>
<dbReference type="Ensembl" id="ENSGMOT00000077479.1">
    <property type="protein sequence ID" value="ENSGMOP00000029479.1"/>
    <property type="gene ID" value="ENSGMOG00000032258.1"/>
</dbReference>
<dbReference type="PANTHER" id="PTHR46481:SF10">
    <property type="entry name" value="ZINC FINGER BED DOMAIN-CONTAINING PROTEIN 39"/>
    <property type="match status" value="1"/>
</dbReference>
<accession>A0A8C5FDW4</accession>
<dbReference type="SMART" id="SM00614">
    <property type="entry name" value="ZnF_BED"/>
    <property type="match status" value="1"/>
</dbReference>